<comment type="caution">
    <text evidence="2">The sequence shown here is derived from an EMBL/GenBank/DDBJ whole genome shotgun (WGS) entry which is preliminary data.</text>
</comment>
<dbReference type="Proteomes" id="UP000221860">
    <property type="component" value="Unassembled WGS sequence"/>
</dbReference>
<dbReference type="EMBL" id="NQWH01000007">
    <property type="protein sequence ID" value="PHP28384.1"/>
    <property type="molecule type" value="Genomic_DNA"/>
</dbReference>
<dbReference type="InterPro" id="IPR041685">
    <property type="entry name" value="AAA_GajA/Old/RecF-like"/>
</dbReference>
<dbReference type="InterPro" id="IPR027417">
    <property type="entry name" value="P-loop_NTPase"/>
</dbReference>
<accession>A0A2G1MI59</accession>
<keyword evidence="3" id="KW-1185">Reference proteome</keyword>
<dbReference type="AlphaFoldDB" id="A0A2G1MI59"/>
<dbReference type="SUPFAM" id="SSF52540">
    <property type="entry name" value="P-loop containing nucleoside triphosphate hydrolases"/>
    <property type="match status" value="1"/>
</dbReference>
<dbReference type="Pfam" id="PF13175">
    <property type="entry name" value="AAA_15"/>
    <property type="match status" value="1"/>
</dbReference>
<feature type="domain" description="Endonuclease GajA/Old nuclease/RecF-like AAA" evidence="1">
    <location>
        <begin position="90"/>
        <end position="245"/>
    </location>
</feature>
<dbReference type="Gene3D" id="3.40.50.300">
    <property type="entry name" value="P-loop containing nucleotide triphosphate hydrolases"/>
    <property type="match status" value="1"/>
</dbReference>
<gene>
    <name evidence="2" type="ORF">CJ301_06540</name>
</gene>
<dbReference type="PANTHER" id="PTHR43581">
    <property type="entry name" value="ATP/GTP PHOSPHATASE"/>
    <property type="match status" value="1"/>
</dbReference>
<dbReference type="OrthoDB" id="9816534at2"/>
<sequence>MQLGISDIDEVEDAEVLEAVRQVRDRLGVTSGSDREITLYLSFSERSNPSYRVFQNTKRPKGAEGTAYSRAERQLFNLVLSKISVHYIPSEKSVQQLYKDLVQPFLFDTAFEVVRPHLDQIERRLSEVSDEVNESLRCVGLEKYTTSFHVPSAARDFMRAVRFNIADDNKTEIFDKGMGVQSVALLSAFCWISRKEKEAGKTVLWLMEEPESYLHPELVGQSEGLMRRLSENSQVILTTHSLGFVPQDPSRVLGLDLKSGWTTSTKFRTYHEATAHIRRSLGVRFSDYYNLSRYNLLVEGETDRGYIDHVLKCLQEIPEYSERYSVVFSSDFSMQDFGGVRGVEGFLRSTFSFIRSERAVVALFDGDEAGQKAYRALQGYFGKKQVPFESNRNFVVVRDRFDIEGLLPDSWVARVHKDHPTWFESYSLDAQGLLLPFKVADSRKNSFLNVFKEMATSSNLDDWVERWLPVLDAIERALVAEHERLKA</sequence>
<evidence type="ECO:0000313" key="2">
    <source>
        <dbReference type="EMBL" id="PHP28384.1"/>
    </source>
</evidence>
<protein>
    <recommendedName>
        <fullName evidence="1">Endonuclease GajA/Old nuclease/RecF-like AAA domain-containing protein</fullName>
    </recommendedName>
</protein>
<dbReference type="InterPro" id="IPR051396">
    <property type="entry name" value="Bact_Antivir_Def_Nuclease"/>
</dbReference>
<evidence type="ECO:0000313" key="3">
    <source>
        <dbReference type="Proteomes" id="UP000221860"/>
    </source>
</evidence>
<proteinExistence type="predicted"/>
<name>A0A2G1MI59_9RHOB</name>
<evidence type="ECO:0000259" key="1">
    <source>
        <dbReference type="Pfam" id="PF13175"/>
    </source>
</evidence>
<reference evidence="2 3" key="1">
    <citation type="submission" date="2017-08" db="EMBL/GenBank/DDBJ databases">
        <title>Draft Genome Sequence of Loktanella cinnabarina Strain XM1, Isolated from Coastal Surface Water.</title>
        <authorList>
            <person name="Ma R."/>
            <person name="Wang J."/>
            <person name="Wang Q."/>
            <person name="Ma Z."/>
            <person name="Li J."/>
            <person name="Chen L."/>
        </authorList>
    </citation>
    <scope>NUCLEOTIDE SEQUENCE [LARGE SCALE GENOMIC DNA]</scope>
    <source>
        <strain evidence="2 3">XM1</strain>
    </source>
</reference>
<organism evidence="2 3">
    <name type="scientific">Limimaricola cinnabarinus</name>
    <dbReference type="NCBI Taxonomy" id="1125964"/>
    <lineage>
        <taxon>Bacteria</taxon>
        <taxon>Pseudomonadati</taxon>
        <taxon>Pseudomonadota</taxon>
        <taxon>Alphaproteobacteria</taxon>
        <taxon>Rhodobacterales</taxon>
        <taxon>Paracoccaceae</taxon>
        <taxon>Limimaricola</taxon>
    </lineage>
</organism>
<dbReference type="PANTHER" id="PTHR43581:SF4">
    <property type="entry name" value="ATP_GTP PHOSPHATASE"/>
    <property type="match status" value="1"/>
</dbReference>